<dbReference type="Pfam" id="PF00038">
    <property type="entry name" value="Filament"/>
    <property type="match status" value="1"/>
</dbReference>
<reference evidence="7" key="2">
    <citation type="submission" date="2025-09" db="UniProtKB">
        <authorList>
            <consortium name="Ensembl"/>
        </authorList>
    </citation>
    <scope>IDENTIFICATION</scope>
</reference>
<dbReference type="GO" id="GO:0005198">
    <property type="term" value="F:structural molecule activity"/>
    <property type="evidence" value="ECO:0007669"/>
    <property type="project" value="InterPro"/>
</dbReference>
<evidence type="ECO:0000256" key="3">
    <source>
        <dbReference type="ARBA" id="ARBA00023054"/>
    </source>
</evidence>
<keyword evidence="2" id="KW-0403">Intermediate filament</keyword>
<keyword evidence="8" id="KW-1185">Reference proteome</keyword>
<dbReference type="Ensembl" id="ENSNMLT00000010126.1">
    <property type="protein sequence ID" value="ENSNMLP00000008935.1"/>
    <property type="gene ID" value="ENSNMLG00000006254.1"/>
</dbReference>
<feature type="compositionally biased region" description="Gly residues" evidence="5">
    <location>
        <begin position="64"/>
        <end position="74"/>
    </location>
</feature>
<dbReference type="AlphaFoldDB" id="A0A8C6SNS2"/>
<organism evidence="7 8">
    <name type="scientific">Neogobius melanostomus</name>
    <name type="common">round goby</name>
    <dbReference type="NCBI Taxonomy" id="47308"/>
    <lineage>
        <taxon>Eukaryota</taxon>
        <taxon>Metazoa</taxon>
        <taxon>Chordata</taxon>
        <taxon>Craniata</taxon>
        <taxon>Vertebrata</taxon>
        <taxon>Euteleostomi</taxon>
        <taxon>Actinopterygii</taxon>
        <taxon>Neopterygii</taxon>
        <taxon>Teleostei</taxon>
        <taxon>Neoteleostei</taxon>
        <taxon>Acanthomorphata</taxon>
        <taxon>Gobiaria</taxon>
        <taxon>Gobiiformes</taxon>
        <taxon>Gobioidei</taxon>
        <taxon>Gobiidae</taxon>
        <taxon>Benthophilinae</taxon>
        <taxon>Neogobiini</taxon>
        <taxon>Neogobius</taxon>
    </lineage>
</organism>
<dbReference type="Gene3D" id="1.20.5.1160">
    <property type="entry name" value="Vasodilator-stimulated phosphoprotein"/>
    <property type="match status" value="1"/>
</dbReference>
<dbReference type="PRINTS" id="PR01248">
    <property type="entry name" value="TYPE1KERATIN"/>
</dbReference>
<dbReference type="FunFam" id="1.20.5.170:FF:000002">
    <property type="entry name" value="Type I keratin KA11"/>
    <property type="match status" value="1"/>
</dbReference>
<dbReference type="PROSITE" id="PS51842">
    <property type="entry name" value="IF_ROD_2"/>
    <property type="match status" value="1"/>
</dbReference>
<feature type="compositionally biased region" description="Low complexity" evidence="5">
    <location>
        <begin position="1"/>
        <end position="29"/>
    </location>
</feature>
<evidence type="ECO:0000313" key="8">
    <source>
        <dbReference type="Proteomes" id="UP000694523"/>
    </source>
</evidence>
<name>A0A8C6SNS2_9GOBI</name>
<keyword evidence="1" id="KW-0416">Keratin</keyword>
<feature type="coiled-coil region" evidence="4">
    <location>
        <begin position="90"/>
        <end position="124"/>
    </location>
</feature>
<evidence type="ECO:0000256" key="4">
    <source>
        <dbReference type="SAM" id="Coils"/>
    </source>
</evidence>
<keyword evidence="3 4" id="KW-0175">Coiled coil</keyword>
<feature type="region of interest" description="Disordered" evidence="5">
    <location>
        <begin position="1"/>
        <end position="41"/>
    </location>
</feature>
<evidence type="ECO:0000256" key="2">
    <source>
        <dbReference type="ARBA" id="ARBA00022754"/>
    </source>
</evidence>
<dbReference type="SMART" id="SM01391">
    <property type="entry name" value="Filament"/>
    <property type="match status" value="1"/>
</dbReference>
<dbReference type="Gene3D" id="1.20.5.170">
    <property type="match status" value="1"/>
</dbReference>
<dbReference type="Gene3D" id="1.20.5.500">
    <property type="entry name" value="Single helix bin"/>
    <property type="match status" value="1"/>
</dbReference>
<proteinExistence type="predicted"/>
<dbReference type="InterPro" id="IPR002957">
    <property type="entry name" value="Keratin_I"/>
</dbReference>
<protein>
    <submittedName>
        <fullName evidence="7">Keratin 97</fullName>
    </submittedName>
</protein>
<evidence type="ECO:0000259" key="6">
    <source>
        <dbReference type="PROSITE" id="PS51842"/>
    </source>
</evidence>
<feature type="domain" description="IF rod" evidence="6">
    <location>
        <begin position="86"/>
        <end position="391"/>
    </location>
</feature>
<evidence type="ECO:0000256" key="5">
    <source>
        <dbReference type="SAM" id="MobiDB-lite"/>
    </source>
</evidence>
<accession>A0A8C6SNS2</accession>
<dbReference type="PANTHER" id="PTHR23239:SF180">
    <property type="entry name" value="KERATIN, TYPE I CYTOSKELETAL 17"/>
    <property type="match status" value="1"/>
</dbReference>
<feature type="coiled-coil region" evidence="4">
    <location>
        <begin position="195"/>
        <end position="222"/>
    </location>
</feature>
<dbReference type="GO" id="GO:0005882">
    <property type="term" value="C:intermediate filament"/>
    <property type="evidence" value="ECO:0007669"/>
    <property type="project" value="UniProtKB-KW"/>
</dbReference>
<dbReference type="PANTHER" id="PTHR23239">
    <property type="entry name" value="INTERMEDIATE FILAMENT"/>
    <property type="match status" value="1"/>
</dbReference>
<evidence type="ECO:0000313" key="7">
    <source>
        <dbReference type="Ensembl" id="ENSNMLP00000008935.1"/>
    </source>
</evidence>
<dbReference type="InterPro" id="IPR039008">
    <property type="entry name" value="IF_rod_dom"/>
</dbReference>
<dbReference type="FunFam" id="1.20.5.500:FF:000001">
    <property type="entry name" value="Type II keratin 23"/>
    <property type="match status" value="1"/>
</dbReference>
<dbReference type="SUPFAM" id="SSF64593">
    <property type="entry name" value="Intermediate filament protein, coiled coil region"/>
    <property type="match status" value="2"/>
</dbReference>
<dbReference type="Proteomes" id="UP000694523">
    <property type="component" value="Unplaced"/>
</dbReference>
<feature type="region of interest" description="Disordered" evidence="5">
    <location>
        <begin position="64"/>
        <end position="86"/>
    </location>
</feature>
<feature type="coiled-coil region" evidence="4">
    <location>
        <begin position="291"/>
        <end position="362"/>
    </location>
</feature>
<sequence>TTAVQTSTRSSIRSGYSSMSYSSMPSLSSNRRGTSVHGGAGGSNVRISYATRLGSGFDLSSALQGGGGGGGAGGARIDSMHTSGSEKVTMQNLNDRLATYLQKVRSLEEANAKLEKQIREWYDKQAPTVRDYSKYEAIIEDLRRKIGGATQDNGRLMLHIDNARLAAEDFKVKFENEMCLRQSVEGDISGLRKILDEITMARSDLEMQVEGLKEELVYLKKNHEEVRGGGCVSASSVNVEVDARPQDNLNEVLDGIRAQYEGLAEKSRREMADWYKFDSLNKEVTSSSESLQTSRTEINDLKRTLQSLQIELQSQLKKCSGDQLGDTESRYSLQLGQLQVMVDSLESELSRVKADTERQRTEYQLLLDIKTRLEMEIAEYRRLLDGDDPVKTQRTRVVIEEIIDGKVVSRSEDIKSAPVK</sequence>
<dbReference type="FunFam" id="1.20.5.1160:FF:000002">
    <property type="entry name" value="Type I keratin 10"/>
    <property type="match status" value="1"/>
</dbReference>
<evidence type="ECO:0000256" key="1">
    <source>
        <dbReference type="ARBA" id="ARBA00022744"/>
    </source>
</evidence>
<reference evidence="7" key="1">
    <citation type="submission" date="2025-08" db="UniProtKB">
        <authorList>
            <consortium name="Ensembl"/>
        </authorList>
    </citation>
    <scope>IDENTIFICATION</scope>
</reference>